<dbReference type="AlphaFoldDB" id="A0A2A2LNU1"/>
<evidence type="ECO:0000256" key="6">
    <source>
        <dbReference type="PROSITE-ProRule" id="PRU01313"/>
    </source>
</evidence>
<dbReference type="Pfam" id="PF25416">
    <property type="entry name" value="GRHL1_C"/>
    <property type="match status" value="1"/>
</dbReference>
<evidence type="ECO:0000256" key="7">
    <source>
        <dbReference type="SAM" id="MobiDB-lite"/>
    </source>
</evidence>
<dbReference type="InterPro" id="IPR057520">
    <property type="entry name" value="GRHL1/CP2_C"/>
</dbReference>
<evidence type="ECO:0000313" key="9">
    <source>
        <dbReference type="EMBL" id="PAV87902.1"/>
    </source>
</evidence>
<feature type="region of interest" description="Disordered" evidence="7">
    <location>
        <begin position="166"/>
        <end position="190"/>
    </location>
</feature>
<reference evidence="9 10" key="1">
    <citation type="journal article" date="2017" name="Curr. Biol.">
        <title>Genome architecture and evolution of a unichromosomal asexual nematode.</title>
        <authorList>
            <person name="Fradin H."/>
            <person name="Zegar C."/>
            <person name="Gutwein M."/>
            <person name="Lucas J."/>
            <person name="Kovtun M."/>
            <person name="Corcoran D."/>
            <person name="Baugh L.R."/>
            <person name="Kiontke K."/>
            <person name="Gunsalus K."/>
            <person name="Fitch D.H."/>
            <person name="Piano F."/>
        </authorList>
    </citation>
    <scope>NUCLEOTIDE SEQUENCE [LARGE SCALE GENOMIC DNA]</scope>
    <source>
        <strain evidence="9">PF1309</strain>
    </source>
</reference>
<comment type="caution">
    <text evidence="9">The sequence shown here is derived from an EMBL/GenBank/DDBJ whole genome shotgun (WGS) entry which is preliminary data.</text>
</comment>
<keyword evidence="4" id="KW-0804">Transcription</keyword>
<keyword evidence="10" id="KW-1185">Reference proteome</keyword>
<gene>
    <name evidence="9" type="ORF">WR25_03683</name>
</gene>
<feature type="domain" description="Grh/CP2 DB" evidence="8">
    <location>
        <begin position="1"/>
        <end position="213"/>
    </location>
</feature>
<dbReference type="EMBL" id="LIAE01006538">
    <property type="protein sequence ID" value="PAV87902.1"/>
    <property type="molecule type" value="Genomic_DNA"/>
</dbReference>
<keyword evidence="2" id="KW-0805">Transcription regulation</keyword>
<keyword evidence="5 6" id="KW-0539">Nucleus</keyword>
<dbReference type="InterPro" id="IPR040167">
    <property type="entry name" value="TF_CP2-like"/>
</dbReference>
<dbReference type="GO" id="GO:0001228">
    <property type="term" value="F:DNA-binding transcription activator activity, RNA polymerase II-specific"/>
    <property type="evidence" value="ECO:0007669"/>
    <property type="project" value="TreeGrafter"/>
</dbReference>
<organism evidence="9 10">
    <name type="scientific">Diploscapter pachys</name>
    <dbReference type="NCBI Taxonomy" id="2018661"/>
    <lineage>
        <taxon>Eukaryota</taxon>
        <taxon>Metazoa</taxon>
        <taxon>Ecdysozoa</taxon>
        <taxon>Nematoda</taxon>
        <taxon>Chromadorea</taxon>
        <taxon>Rhabditida</taxon>
        <taxon>Rhabditina</taxon>
        <taxon>Rhabditomorpha</taxon>
        <taxon>Rhabditoidea</taxon>
        <taxon>Rhabditidae</taxon>
        <taxon>Diploscapter</taxon>
    </lineage>
</organism>
<dbReference type="Pfam" id="PF04516">
    <property type="entry name" value="CP2"/>
    <property type="match status" value="2"/>
</dbReference>
<protein>
    <recommendedName>
        <fullName evidence="8">Grh/CP2 DB domain-containing protein</fullName>
    </recommendedName>
</protein>
<dbReference type="PROSITE" id="PS51968">
    <property type="entry name" value="GRH_CP2_DB"/>
    <property type="match status" value="1"/>
</dbReference>
<comment type="subcellular location">
    <subcellularLocation>
        <location evidence="1 6">Nucleus</location>
    </subcellularLocation>
</comment>
<evidence type="ECO:0000313" key="10">
    <source>
        <dbReference type="Proteomes" id="UP000218231"/>
    </source>
</evidence>
<dbReference type="PANTHER" id="PTHR11037:SF20">
    <property type="entry name" value="PROTEIN GRAINYHEAD"/>
    <property type="match status" value="1"/>
</dbReference>
<dbReference type="STRING" id="2018661.A0A2A2LNU1"/>
<dbReference type="OrthoDB" id="7680836at2759"/>
<evidence type="ECO:0000256" key="1">
    <source>
        <dbReference type="ARBA" id="ARBA00004123"/>
    </source>
</evidence>
<dbReference type="InterPro" id="IPR007604">
    <property type="entry name" value="CP2"/>
</dbReference>
<evidence type="ECO:0000259" key="8">
    <source>
        <dbReference type="PROSITE" id="PS51968"/>
    </source>
</evidence>
<dbReference type="Proteomes" id="UP000218231">
    <property type="component" value="Unassembled WGS sequence"/>
</dbReference>
<sequence>MPSPVDSGIGGDMSLIVNPKEEFFTSESLIERSTERALSHRDSPVIIPKLHNALGFQYVLEAPISTSIRKEDDRMTYVNKGQFYTVSLDYIPDPMKPLKNVTVKISIAVQCLSTDFSNQKGVKGLPLHVQIDTYDGENDKIPFHRGYCQIKVFCDKGANRKMLHENRRDEKRRIQGGGNLSGRKKSDGEFHEGCDRSEFYHMKELDKPAALFNAPDDYDRTYLDPQTLGYDLSDMEPMVKRPRPSERLMLYVRKRDEQIYMPLHVVPPSLVGLAQAIGNKFGIDSDKITGLFKRCAKGATVRMDDEMLRHYVNEDTFVLDVESNDDGSFSATLIEVPPQYQSTA</sequence>
<evidence type="ECO:0000256" key="2">
    <source>
        <dbReference type="ARBA" id="ARBA00023015"/>
    </source>
</evidence>
<evidence type="ECO:0000256" key="4">
    <source>
        <dbReference type="ARBA" id="ARBA00023163"/>
    </source>
</evidence>
<dbReference type="GO" id="GO:0005634">
    <property type="term" value="C:nucleus"/>
    <property type="evidence" value="ECO:0007669"/>
    <property type="project" value="UniProtKB-SubCell"/>
</dbReference>
<dbReference type="GO" id="GO:0000978">
    <property type="term" value="F:RNA polymerase II cis-regulatory region sequence-specific DNA binding"/>
    <property type="evidence" value="ECO:0007669"/>
    <property type="project" value="TreeGrafter"/>
</dbReference>
<accession>A0A2A2LNU1</accession>
<evidence type="ECO:0000256" key="3">
    <source>
        <dbReference type="ARBA" id="ARBA00023125"/>
    </source>
</evidence>
<evidence type="ECO:0000256" key="5">
    <source>
        <dbReference type="ARBA" id="ARBA00023242"/>
    </source>
</evidence>
<keyword evidence="3 6" id="KW-0238">DNA-binding</keyword>
<proteinExistence type="predicted"/>
<name>A0A2A2LNU1_9BILA</name>
<dbReference type="PANTHER" id="PTHR11037">
    <property type="entry name" value="TRANSCRIPTION FACTOR CP2"/>
    <property type="match status" value="1"/>
</dbReference>